<keyword evidence="1" id="KW-0472">Membrane</keyword>
<evidence type="ECO:0000313" key="3">
    <source>
        <dbReference type="Proteomes" id="UP000642673"/>
    </source>
</evidence>
<dbReference type="EMBL" id="BMVP01000017">
    <property type="protein sequence ID" value="GHB79661.1"/>
    <property type="molecule type" value="Genomic_DNA"/>
</dbReference>
<evidence type="ECO:0000256" key="1">
    <source>
        <dbReference type="SAM" id="Phobius"/>
    </source>
</evidence>
<keyword evidence="1" id="KW-1133">Transmembrane helix</keyword>
<keyword evidence="3" id="KW-1185">Reference proteome</keyword>
<proteinExistence type="predicted"/>
<keyword evidence="1" id="KW-0812">Transmembrane</keyword>
<evidence type="ECO:0000313" key="2">
    <source>
        <dbReference type="EMBL" id="GHB79661.1"/>
    </source>
</evidence>
<name>A0ABQ3F0I4_9ACTN</name>
<feature type="transmembrane region" description="Helical" evidence="1">
    <location>
        <begin position="26"/>
        <end position="47"/>
    </location>
</feature>
<dbReference type="Proteomes" id="UP000642673">
    <property type="component" value="Unassembled WGS sequence"/>
</dbReference>
<organism evidence="2 3">
    <name type="scientific">Streptomyces cirratus</name>
    <dbReference type="NCBI Taxonomy" id="68187"/>
    <lineage>
        <taxon>Bacteria</taxon>
        <taxon>Bacillati</taxon>
        <taxon>Actinomycetota</taxon>
        <taxon>Actinomycetes</taxon>
        <taxon>Kitasatosporales</taxon>
        <taxon>Streptomycetaceae</taxon>
        <taxon>Streptomyces</taxon>
    </lineage>
</organism>
<accession>A0ABQ3F0I4</accession>
<sequence length="139" mass="14737">MQATAVFLALVAVGLAVVGLVGPVALVWAPAAVLLLSALLLLVFASVTVRITGRALEVAYGPLGRPVRRWSPGEIEVPARVEERRPMQVGGWGYRISGLGTTVMVRRGPCLVIRSRGRDFAVSVDDAQRGAALLNSLPR</sequence>
<comment type="caution">
    <text evidence="2">The sequence shown here is derived from an EMBL/GenBank/DDBJ whole genome shotgun (WGS) entry which is preliminary data.</text>
</comment>
<protein>
    <recommendedName>
        <fullName evidence="4">Bacterial Pleckstrin homology domain-containing protein</fullName>
    </recommendedName>
</protein>
<gene>
    <name evidence="2" type="ORF">GCM10010347_57700</name>
</gene>
<reference evidence="3" key="1">
    <citation type="journal article" date="2019" name="Int. J. Syst. Evol. Microbiol.">
        <title>The Global Catalogue of Microorganisms (GCM) 10K type strain sequencing project: providing services to taxonomists for standard genome sequencing and annotation.</title>
        <authorList>
            <consortium name="The Broad Institute Genomics Platform"/>
            <consortium name="The Broad Institute Genome Sequencing Center for Infectious Disease"/>
            <person name="Wu L."/>
            <person name="Ma J."/>
        </authorList>
    </citation>
    <scope>NUCLEOTIDE SEQUENCE [LARGE SCALE GENOMIC DNA]</scope>
    <source>
        <strain evidence="3">JCM 4738</strain>
    </source>
</reference>
<evidence type="ECO:0008006" key="4">
    <source>
        <dbReference type="Google" id="ProtNLM"/>
    </source>
</evidence>